<evidence type="ECO:0000256" key="8">
    <source>
        <dbReference type="ARBA" id="ARBA00023034"/>
    </source>
</evidence>
<comment type="caution">
    <text evidence="11">The sequence shown here is derived from an EMBL/GenBank/DDBJ whole genome shotgun (WGS) entry which is preliminary data.</text>
</comment>
<keyword evidence="7 10" id="KW-1133">Transmembrane helix</keyword>
<evidence type="ECO:0000256" key="10">
    <source>
        <dbReference type="RuleBase" id="RU363063"/>
    </source>
</evidence>
<dbReference type="EMBL" id="JADGJH010000331">
    <property type="protein sequence ID" value="KAJ3130980.1"/>
    <property type="molecule type" value="Genomic_DNA"/>
</dbReference>
<feature type="non-terminal residue" evidence="11">
    <location>
        <position position="343"/>
    </location>
</feature>
<dbReference type="GO" id="GO:0000139">
    <property type="term" value="C:Golgi membrane"/>
    <property type="evidence" value="ECO:0007669"/>
    <property type="project" value="UniProtKB-SubCell"/>
</dbReference>
<evidence type="ECO:0000256" key="3">
    <source>
        <dbReference type="ARBA" id="ARBA00022676"/>
    </source>
</evidence>
<evidence type="ECO:0000313" key="12">
    <source>
        <dbReference type="Proteomes" id="UP001211907"/>
    </source>
</evidence>
<evidence type="ECO:0000256" key="2">
    <source>
        <dbReference type="ARBA" id="ARBA00008661"/>
    </source>
</evidence>
<dbReference type="GO" id="GO:0016758">
    <property type="term" value="F:hexosyltransferase activity"/>
    <property type="evidence" value="ECO:0007669"/>
    <property type="project" value="InterPro"/>
</dbReference>
<dbReference type="Proteomes" id="UP001211907">
    <property type="component" value="Unassembled WGS sequence"/>
</dbReference>
<feature type="transmembrane region" description="Helical" evidence="10">
    <location>
        <begin position="7"/>
        <end position="32"/>
    </location>
</feature>
<keyword evidence="12" id="KW-1185">Reference proteome</keyword>
<proteinExistence type="inferred from homology"/>
<evidence type="ECO:0000256" key="4">
    <source>
        <dbReference type="ARBA" id="ARBA00022679"/>
    </source>
</evidence>
<keyword evidence="3 10" id="KW-0328">Glycosyltransferase</keyword>
<dbReference type="AlphaFoldDB" id="A0AAD5T546"/>
<sequence length="343" mass="38471">MTTKKKASYIVVIAVVIIVALTILNLSVQLFARKSSSSLIPSLQSGTSRAVKNPWNPATIVPVHAPAATLGTYRYVSNTEAVFDYAAAVEGCPTPQNALIGILTIPTAKATARRMILRETYRRLNNALIPTQKLDIKFVFGQPVAGQDSEDAKAIAAEKLLFSEDMVVLDTWENMDEGKTYNWFKYARKELLYTVHPIDSKKLCPRYRAIGKSDDDTLIHITRLSKELGKLDPYALNFIGRWTDNEFMTGMLHFLSPPLVEYVSTSNSIAKKISGYADRCTLKWLLDSKLEWNIVSYRENFIAFVDIPGWFAGFMTENTLCLHGTKDSTTLYRAMLELYNSDG</sequence>
<dbReference type="PANTHER" id="PTHR11214">
    <property type="entry name" value="BETA-1,3-N-ACETYLGLUCOSAMINYLTRANSFERASE"/>
    <property type="match status" value="1"/>
</dbReference>
<keyword evidence="8 10" id="KW-0333">Golgi apparatus</keyword>
<dbReference type="EC" id="2.4.1.-" evidence="10"/>
<organism evidence="11 12">
    <name type="scientific">Physocladia obscura</name>
    <dbReference type="NCBI Taxonomy" id="109957"/>
    <lineage>
        <taxon>Eukaryota</taxon>
        <taxon>Fungi</taxon>
        <taxon>Fungi incertae sedis</taxon>
        <taxon>Chytridiomycota</taxon>
        <taxon>Chytridiomycota incertae sedis</taxon>
        <taxon>Chytridiomycetes</taxon>
        <taxon>Chytridiales</taxon>
        <taxon>Chytriomycetaceae</taxon>
        <taxon>Physocladia</taxon>
    </lineage>
</organism>
<evidence type="ECO:0000313" key="11">
    <source>
        <dbReference type="EMBL" id="KAJ3130980.1"/>
    </source>
</evidence>
<comment type="subcellular location">
    <subcellularLocation>
        <location evidence="1 10">Golgi apparatus membrane</location>
        <topology evidence="1 10">Single-pass type II membrane protein</topology>
    </subcellularLocation>
</comment>
<gene>
    <name evidence="11" type="ORF">HK100_007070</name>
</gene>
<evidence type="ECO:0000256" key="9">
    <source>
        <dbReference type="ARBA" id="ARBA00023136"/>
    </source>
</evidence>
<evidence type="ECO:0000256" key="6">
    <source>
        <dbReference type="ARBA" id="ARBA00022968"/>
    </source>
</evidence>
<keyword evidence="5 10" id="KW-0812">Transmembrane</keyword>
<dbReference type="PANTHER" id="PTHR11214:SF351">
    <property type="entry name" value="BETA-1,3-GALACTOSYLTRANSFERASE PVG3"/>
    <property type="match status" value="1"/>
</dbReference>
<keyword evidence="9 10" id="KW-0472">Membrane</keyword>
<keyword evidence="6 10" id="KW-0735">Signal-anchor</keyword>
<protein>
    <recommendedName>
        <fullName evidence="10">Hexosyltransferase</fullName>
        <ecNumber evidence="10">2.4.1.-</ecNumber>
    </recommendedName>
</protein>
<evidence type="ECO:0000256" key="5">
    <source>
        <dbReference type="ARBA" id="ARBA00022692"/>
    </source>
</evidence>
<dbReference type="InterPro" id="IPR002659">
    <property type="entry name" value="Glyco_trans_31"/>
</dbReference>
<name>A0AAD5T546_9FUNG</name>
<comment type="similarity">
    <text evidence="2 10">Belongs to the glycosyltransferase 31 family.</text>
</comment>
<reference evidence="11" key="1">
    <citation type="submission" date="2020-05" db="EMBL/GenBank/DDBJ databases">
        <title>Phylogenomic resolution of chytrid fungi.</title>
        <authorList>
            <person name="Stajich J.E."/>
            <person name="Amses K."/>
            <person name="Simmons R."/>
            <person name="Seto K."/>
            <person name="Myers J."/>
            <person name="Bonds A."/>
            <person name="Quandt C.A."/>
            <person name="Barry K."/>
            <person name="Liu P."/>
            <person name="Grigoriev I."/>
            <person name="Longcore J.E."/>
            <person name="James T.Y."/>
        </authorList>
    </citation>
    <scope>NUCLEOTIDE SEQUENCE</scope>
    <source>
        <strain evidence="11">JEL0513</strain>
    </source>
</reference>
<keyword evidence="4" id="KW-0808">Transferase</keyword>
<evidence type="ECO:0000256" key="1">
    <source>
        <dbReference type="ARBA" id="ARBA00004323"/>
    </source>
</evidence>
<dbReference type="Pfam" id="PF01762">
    <property type="entry name" value="Galactosyl_T"/>
    <property type="match status" value="1"/>
</dbReference>
<evidence type="ECO:0000256" key="7">
    <source>
        <dbReference type="ARBA" id="ARBA00022989"/>
    </source>
</evidence>
<accession>A0AAD5T546</accession>